<dbReference type="Proteomes" id="UP001314170">
    <property type="component" value="Unassembled WGS sequence"/>
</dbReference>
<organism evidence="2 3">
    <name type="scientific">Dovyalis caffra</name>
    <dbReference type="NCBI Taxonomy" id="77055"/>
    <lineage>
        <taxon>Eukaryota</taxon>
        <taxon>Viridiplantae</taxon>
        <taxon>Streptophyta</taxon>
        <taxon>Embryophyta</taxon>
        <taxon>Tracheophyta</taxon>
        <taxon>Spermatophyta</taxon>
        <taxon>Magnoliopsida</taxon>
        <taxon>eudicotyledons</taxon>
        <taxon>Gunneridae</taxon>
        <taxon>Pentapetalae</taxon>
        <taxon>rosids</taxon>
        <taxon>fabids</taxon>
        <taxon>Malpighiales</taxon>
        <taxon>Salicaceae</taxon>
        <taxon>Flacourtieae</taxon>
        <taxon>Dovyalis</taxon>
    </lineage>
</organism>
<feature type="non-terminal residue" evidence="2">
    <location>
        <position position="71"/>
    </location>
</feature>
<evidence type="ECO:0000313" key="2">
    <source>
        <dbReference type="EMBL" id="CAK7322977.1"/>
    </source>
</evidence>
<proteinExistence type="predicted"/>
<dbReference type="EMBL" id="CAWUPB010000058">
    <property type="protein sequence ID" value="CAK7322977.1"/>
    <property type="molecule type" value="Genomic_DNA"/>
</dbReference>
<dbReference type="AlphaFoldDB" id="A0AAV1QMR6"/>
<accession>A0AAV1QMR6</accession>
<sequence>MHGKAQVLARTKGFKGQAQSRANMANKEETMLEATKPNKEDFTEFNKEDIERLRCLLDSLDKSSSCSLVKF</sequence>
<name>A0AAV1QMR6_9ROSI</name>
<protein>
    <submittedName>
        <fullName evidence="2">Uncharacterized protein</fullName>
    </submittedName>
</protein>
<keyword evidence="3" id="KW-1185">Reference proteome</keyword>
<evidence type="ECO:0000313" key="3">
    <source>
        <dbReference type="Proteomes" id="UP001314170"/>
    </source>
</evidence>
<evidence type="ECO:0000256" key="1">
    <source>
        <dbReference type="SAM" id="MobiDB-lite"/>
    </source>
</evidence>
<reference evidence="2 3" key="1">
    <citation type="submission" date="2024-01" db="EMBL/GenBank/DDBJ databases">
        <authorList>
            <person name="Waweru B."/>
        </authorList>
    </citation>
    <scope>NUCLEOTIDE SEQUENCE [LARGE SCALE GENOMIC DNA]</scope>
</reference>
<feature type="region of interest" description="Disordered" evidence="1">
    <location>
        <begin position="1"/>
        <end position="24"/>
    </location>
</feature>
<comment type="caution">
    <text evidence="2">The sequence shown here is derived from an EMBL/GenBank/DDBJ whole genome shotgun (WGS) entry which is preliminary data.</text>
</comment>
<gene>
    <name evidence="2" type="ORF">DCAF_LOCUS591</name>
</gene>